<dbReference type="STRING" id="149040.A0A132B9I6"/>
<sequence length="444" mass="50580">MPRNELRSKTGCMSCRRRKKKCDEKRPACGGCSRSFLTCQWPTEEQNALDRRYRKGLNHPSAKSQEVKLQETAIGFKWDESALLAYFGNTVAPSYIQKGSHPHFHSMDSVFSLVEKHDTAKHAIMNCAATSLSGNFTIDRDWTGRMRSHALSLRISAIAEIQRQIKSGIIDGTEDWLLLSATQLALADSFGYNISTPIIHMHGIMSLLRCRQFARTSNPELYRPSTESLVHERISYEALLFHGITLMLFNREFYMLNQPWWHTIDEYFRSAPLSIALDEASWPILGMPFSLFRLAVLAHELNRQCPLSKEGKQLAISSLLQLNFFHKYIPSTGYFSAGYTYLAATTALLRNMISRSGNDIEVPEEAHEAPKTDISKIEANINAKKFFIRYPLWPLAVLYRVSEVEAEKKTLERLIEDALRNIRGVVFKPPPRKAVAIFMMTPGL</sequence>
<dbReference type="PANTHER" id="PTHR37534:SF46">
    <property type="entry name" value="ZN(II)2CYS6 TRANSCRIPTION FACTOR (EUROFUNG)"/>
    <property type="match status" value="1"/>
</dbReference>
<keyword evidence="4" id="KW-1185">Reference proteome</keyword>
<dbReference type="InterPro" id="IPR001138">
    <property type="entry name" value="Zn2Cys6_DnaBD"/>
</dbReference>
<gene>
    <name evidence="3" type="ORF">LY89DRAFT_332794</name>
</gene>
<dbReference type="InParanoid" id="A0A132B9I6"/>
<dbReference type="SUPFAM" id="SSF57701">
    <property type="entry name" value="Zn2/Cys6 DNA-binding domain"/>
    <property type="match status" value="1"/>
</dbReference>
<dbReference type="OrthoDB" id="1919336at2759"/>
<evidence type="ECO:0000313" key="4">
    <source>
        <dbReference type="Proteomes" id="UP000070700"/>
    </source>
</evidence>
<dbReference type="AlphaFoldDB" id="A0A132B9I6"/>
<dbReference type="RefSeq" id="XP_018062889.1">
    <property type="nucleotide sequence ID" value="XM_018206804.1"/>
</dbReference>
<evidence type="ECO:0000313" key="3">
    <source>
        <dbReference type="EMBL" id="KUJ08534.1"/>
    </source>
</evidence>
<dbReference type="PROSITE" id="PS50048">
    <property type="entry name" value="ZN2_CY6_FUNGAL_2"/>
    <property type="match status" value="1"/>
</dbReference>
<dbReference type="Proteomes" id="UP000070700">
    <property type="component" value="Unassembled WGS sequence"/>
</dbReference>
<protein>
    <recommendedName>
        <fullName evidence="2">Zn(2)-C6 fungal-type domain-containing protein</fullName>
    </recommendedName>
</protein>
<feature type="domain" description="Zn(2)-C6 fungal-type" evidence="2">
    <location>
        <begin position="11"/>
        <end position="41"/>
    </location>
</feature>
<name>A0A132B9I6_MOLSC</name>
<dbReference type="GO" id="GO:0008270">
    <property type="term" value="F:zinc ion binding"/>
    <property type="evidence" value="ECO:0007669"/>
    <property type="project" value="InterPro"/>
</dbReference>
<dbReference type="Pfam" id="PF00172">
    <property type="entry name" value="Zn_clus"/>
    <property type="match status" value="1"/>
</dbReference>
<dbReference type="CDD" id="cd00067">
    <property type="entry name" value="GAL4"/>
    <property type="match status" value="1"/>
</dbReference>
<dbReference type="GO" id="GO:0000981">
    <property type="term" value="F:DNA-binding transcription factor activity, RNA polymerase II-specific"/>
    <property type="evidence" value="ECO:0007669"/>
    <property type="project" value="InterPro"/>
</dbReference>
<organism evidence="3 4">
    <name type="scientific">Mollisia scopiformis</name>
    <name type="common">Conifer needle endophyte fungus</name>
    <name type="synonym">Phialocephala scopiformis</name>
    <dbReference type="NCBI Taxonomy" id="149040"/>
    <lineage>
        <taxon>Eukaryota</taxon>
        <taxon>Fungi</taxon>
        <taxon>Dikarya</taxon>
        <taxon>Ascomycota</taxon>
        <taxon>Pezizomycotina</taxon>
        <taxon>Leotiomycetes</taxon>
        <taxon>Helotiales</taxon>
        <taxon>Mollisiaceae</taxon>
        <taxon>Mollisia</taxon>
    </lineage>
</organism>
<keyword evidence="1" id="KW-0539">Nucleus</keyword>
<proteinExistence type="predicted"/>
<dbReference type="EMBL" id="KQ947435">
    <property type="protein sequence ID" value="KUJ08534.1"/>
    <property type="molecule type" value="Genomic_DNA"/>
</dbReference>
<dbReference type="PANTHER" id="PTHR37534">
    <property type="entry name" value="TRANSCRIPTIONAL ACTIVATOR PROTEIN UGA3"/>
    <property type="match status" value="1"/>
</dbReference>
<accession>A0A132B9I6</accession>
<reference evidence="3 4" key="1">
    <citation type="submission" date="2015-10" db="EMBL/GenBank/DDBJ databases">
        <title>Full genome of DAOMC 229536 Phialocephala scopiformis, a fungal endophyte of spruce producing the potent anti-insectan compound rugulosin.</title>
        <authorList>
            <consortium name="DOE Joint Genome Institute"/>
            <person name="Walker A.K."/>
            <person name="Frasz S.L."/>
            <person name="Seifert K.A."/>
            <person name="Miller J.D."/>
            <person name="Mondo S.J."/>
            <person name="Labutti K."/>
            <person name="Lipzen A."/>
            <person name="Dockter R."/>
            <person name="Kennedy M."/>
            <person name="Grigoriev I.V."/>
            <person name="Spatafora J.W."/>
        </authorList>
    </citation>
    <scope>NUCLEOTIDE SEQUENCE [LARGE SCALE GENOMIC DNA]</scope>
    <source>
        <strain evidence="3 4">CBS 120377</strain>
    </source>
</reference>
<dbReference type="Gene3D" id="4.10.240.10">
    <property type="entry name" value="Zn(2)-C6 fungal-type DNA-binding domain"/>
    <property type="match status" value="1"/>
</dbReference>
<dbReference type="KEGG" id="psco:LY89DRAFT_332794"/>
<evidence type="ECO:0000259" key="2">
    <source>
        <dbReference type="PROSITE" id="PS50048"/>
    </source>
</evidence>
<dbReference type="PROSITE" id="PS00463">
    <property type="entry name" value="ZN2_CY6_FUNGAL_1"/>
    <property type="match status" value="1"/>
</dbReference>
<dbReference type="SMART" id="SM00066">
    <property type="entry name" value="GAL4"/>
    <property type="match status" value="1"/>
</dbReference>
<evidence type="ECO:0000256" key="1">
    <source>
        <dbReference type="ARBA" id="ARBA00023242"/>
    </source>
</evidence>
<dbReference type="GeneID" id="28816530"/>
<dbReference type="InterPro" id="IPR036864">
    <property type="entry name" value="Zn2-C6_fun-type_DNA-bd_sf"/>
</dbReference>